<dbReference type="AlphaFoldDB" id="A0AB34JW29"/>
<evidence type="ECO:0008006" key="3">
    <source>
        <dbReference type="Google" id="ProtNLM"/>
    </source>
</evidence>
<organism evidence="1 2">
    <name type="scientific">Prymnesium parvum</name>
    <name type="common">Toxic golden alga</name>
    <dbReference type="NCBI Taxonomy" id="97485"/>
    <lineage>
        <taxon>Eukaryota</taxon>
        <taxon>Haptista</taxon>
        <taxon>Haptophyta</taxon>
        <taxon>Prymnesiophyceae</taxon>
        <taxon>Prymnesiales</taxon>
        <taxon>Prymnesiaceae</taxon>
        <taxon>Prymnesium</taxon>
    </lineage>
</organism>
<evidence type="ECO:0000313" key="1">
    <source>
        <dbReference type="EMBL" id="KAL1525128.1"/>
    </source>
</evidence>
<name>A0AB34JW29_PRYPA</name>
<proteinExistence type="predicted"/>
<comment type="caution">
    <text evidence="1">The sequence shown here is derived from an EMBL/GenBank/DDBJ whole genome shotgun (WGS) entry which is preliminary data.</text>
</comment>
<evidence type="ECO:0000313" key="2">
    <source>
        <dbReference type="Proteomes" id="UP001515480"/>
    </source>
</evidence>
<sequence length="325" mass="36600">MNGHCAVVAHHDNWEDEATGQSQWDYKIKVDPWIVFAHITVQLRPPVDVLNVWAASKISEKIVGHGAEAVKELIVELGHKSQDDFTFDISGIGTVKHAELSCEGTEIEESTCGLEPTFSVLNNYDGIISPRIHMETWQVGAIIDMQFDVRLTVGSVWGAEVVDDDKDKSNKHGQTVSFRLLPMARGIPPDRKSAFGFEATPPFHSVPSIDCTLRKELPPPPPPSPPWPKPPPPLRVLIDPRECFLQGRMNFVKPPSQVGMPWRSNPFTRAMQYGRTRSRRTPSHTDYASRQMGSIQDLSKWLRLDRSKALEASHAAVHHRRHHRL</sequence>
<reference evidence="1 2" key="1">
    <citation type="journal article" date="2024" name="Science">
        <title>Giant polyketide synthase enzymes in the biosynthesis of giant marine polyether toxins.</title>
        <authorList>
            <person name="Fallon T.R."/>
            <person name="Shende V.V."/>
            <person name="Wierzbicki I.H."/>
            <person name="Pendleton A.L."/>
            <person name="Watervoot N.F."/>
            <person name="Auber R.P."/>
            <person name="Gonzalez D.J."/>
            <person name="Wisecaver J.H."/>
            <person name="Moore B.S."/>
        </authorList>
    </citation>
    <scope>NUCLEOTIDE SEQUENCE [LARGE SCALE GENOMIC DNA]</scope>
    <source>
        <strain evidence="1 2">12B1</strain>
    </source>
</reference>
<dbReference type="Proteomes" id="UP001515480">
    <property type="component" value="Unassembled WGS sequence"/>
</dbReference>
<dbReference type="EMBL" id="JBGBPQ010000004">
    <property type="protein sequence ID" value="KAL1525128.1"/>
    <property type="molecule type" value="Genomic_DNA"/>
</dbReference>
<keyword evidence="2" id="KW-1185">Reference proteome</keyword>
<accession>A0AB34JW29</accession>
<protein>
    <recommendedName>
        <fullName evidence="3">FACT complex subunit</fullName>
    </recommendedName>
</protein>
<gene>
    <name evidence="1" type="ORF">AB1Y20_020000</name>
</gene>